<evidence type="ECO:0000313" key="1">
    <source>
        <dbReference type="EMBL" id="GGJ13063.1"/>
    </source>
</evidence>
<evidence type="ECO:0000313" key="2">
    <source>
        <dbReference type="Proteomes" id="UP000637695"/>
    </source>
</evidence>
<reference evidence="1" key="1">
    <citation type="journal article" date="2014" name="Int. J. Syst. Evol. Microbiol.">
        <title>Complete genome sequence of Corynebacterium casei LMG S-19264T (=DSM 44701T), isolated from a smear-ripened cheese.</title>
        <authorList>
            <consortium name="US DOE Joint Genome Institute (JGI-PGF)"/>
            <person name="Walter F."/>
            <person name="Albersmeier A."/>
            <person name="Kalinowski J."/>
            <person name="Ruckert C."/>
        </authorList>
    </citation>
    <scope>NUCLEOTIDE SEQUENCE</scope>
    <source>
        <strain evidence="1">JCM 18487</strain>
    </source>
</reference>
<reference evidence="1" key="2">
    <citation type="submission" date="2020-09" db="EMBL/GenBank/DDBJ databases">
        <authorList>
            <person name="Sun Q."/>
            <person name="Ohkuma M."/>
        </authorList>
    </citation>
    <scope>NUCLEOTIDE SEQUENCE</scope>
    <source>
        <strain evidence="1">JCM 18487</strain>
    </source>
</reference>
<dbReference type="InterPro" id="IPR019644">
    <property type="entry name" value="DUF2508"/>
</dbReference>
<sequence>MLAYPGHTVEGMWQPDQAGASGGAAEIDVAALLEALRRSKQEMEIAQRQFDTVTEPLLIDHVVFRLGAAERQFNYLFQLARRLNISVEGVWSGWSDTH</sequence>
<organism evidence="1 2">
    <name type="scientific">Alicyclobacillus cellulosilyticus</name>
    <dbReference type="NCBI Taxonomy" id="1003997"/>
    <lineage>
        <taxon>Bacteria</taxon>
        <taxon>Bacillati</taxon>
        <taxon>Bacillota</taxon>
        <taxon>Bacilli</taxon>
        <taxon>Bacillales</taxon>
        <taxon>Alicyclobacillaceae</taxon>
        <taxon>Alicyclobacillus</taxon>
    </lineage>
</organism>
<gene>
    <name evidence="1" type="ORF">GCM10010885_22930</name>
</gene>
<comment type="caution">
    <text evidence="1">The sequence shown here is derived from an EMBL/GenBank/DDBJ whole genome shotgun (WGS) entry which is preliminary data.</text>
</comment>
<dbReference type="EMBL" id="BMOY01000050">
    <property type="protein sequence ID" value="GGJ13063.1"/>
    <property type="molecule type" value="Genomic_DNA"/>
</dbReference>
<keyword evidence="2" id="KW-1185">Reference proteome</keyword>
<dbReference type="Pfam" id="PF10704">
    <property type="entry name" value="DUF2508"/>
    <property type="match status" value="1"/>
</dbReference>
<protein>
    <recommendedName>
        <fullName evidence="3">DUF2508 family protein</fullName>
    </recommendedName>
</protein>
<dbReference type="RefSeq" id="WP_188883251.1">
    <property type="nucleotide sequence ID" value="NZ_BMOY01000050.1"/>
</dbReference>
<dbReference type="AlphaFoldDB" id="A0A917NN00"/>
<proteinExistence type="predicted"/>
<accession>A0A917NN00</accession>
<name>A0A917NN00_9BACL</name>
<dbReference type="Proteomes" id="UP000637695">
    <property type="component" value="Unassembled WGS sequence"/>
</dbReference>
<evidence type="ECO:0008006" key="3">
    <source>
        <dbReference type="Google" id="ProtNLM"/>
    </source>
</evidence>